<evidence type="ECO:0000256" key="2">
    <source>
        <dbReference type="ARBA" id="ARBA00022448"/>
    </source>
</evidence>
<keyword evidence="5 8" id="KW-0812">Transmembrane</keyword>
<keyword evidence="11" id="KW-1185">Reference proteome</keyword>
<dbReference type="GO" id="GO:0008982">
    <property type="term" value="F:protein-N(PI)-phosphohistidine-sugar phosphotransferase activity"/>
    <property type="evidence" value="ECO:0007669"/>
    <property type="project" value="InterPro"/>
</dbReference>
<gene>
    <name evidence="10" type="ORF">FRX57_03190</name>
</gene>
<dbReference type="OrthoDB" id="396983at2"/>
<evidence type="ECO:0000256" key="7">
    <source>
        <dbReference type="ARBA" id="ARBA00023136"/>
    </source>
</evidence>
<evidence type="ECO:0000256" key="5">
    <source>
        <dbReference type="ARBA" id="ARBA00022692"/>
    </source>
</evidence>
<evidence type="ECO:0000256" key="3">
    <source>
        <dbReference type="ARBA" id="ARBA00022475"/>
    </source>
</evidence>
<feature type="transmembrane region" description="Helical" evidence="8">
    <location>
        <begin position="162"/>
        <end position="185"/>
    </location>
</feature>
<dbReference type="Proteomes" id="UP000317430">
    <property type="component" value="Unassembled WGS sequence"/>
</dbReference>
<keyword evidence="2" id="KW-0813">Transport</keyword>
<keyword evidence="7 8" id="KW-0472">Membrane</keyword>
<comment type="subcellular location">
    <subcellularLocation>
        <location evidence="1">Cell membrane</location>
        <topology evidence="1">Multi-pass membrane protein</topology>
    </subcellularLocation>
</comment>
<dbReference type="GO" id="GO:0009401">
    <property type="term" value="P:phosphoenolpyruvate-dependent sugar phosphotransferase system"/>
    <property type="evidence" value="ECO:0007669"/>
    <property type="project" value="InterPro"/>
</dbReference>
<proteinExistence type="predicted"/>
<evidence type="ECO:0000313" key="11">
    <source>
        <dbReference type="Proteomes" id="UP000317430"/>
    </source>
</evidence>
<feature type="domain" description="Phosphotransferase system EIIC" evidence="9">
    <location>
        <begin position="16"/>
        <end position="369"/>
    </location>
</feature>
<dbReference type="EMBL" id="VOHL01000001">
    <property type="protein sequence ID" value="TWS99216.1"/>
    <property type="molecule type" value="Genomic_DNA"/>
</dbReference>
<evidence type="ECO:0000313" key="10">
    <source>
        <dbReference type="EMBL" id="TWS99216.1"/>
    </source>
</evidence>
<evidence type="ECO:0000256" key="6">
    <source>
        <dbReference type="ARBA" id="ARBA00022989"/>
    </source>
</evidence>
<feature type="transmembrane region" description="Helical" evidence="8">
    <location>
        <begin position="286"/>
        <end position="307"/>
    </location>
</feature>
<feature type="transmembrane region" description="Helical" evidence="8">
    <location>
        <begin position="138"/>
        <end position="155"/>
    </location>
</feature>
<sequence length="373" mass="38481">MTETKTNLTLGQFLSNVLNGTAIAVLVGLIPNAILAVLLTSDAFKGNTFFSTWHSANVLFQATIPALMGALIALQFGFNGLKVGAVAAATYVGSGVTSKSALAAGLLAQLQESKAGEEVLQTATTLAGSFFTAGTGDIINSMLVASLTVALLLLLGDRLGSLNIILLPILSALVATLGLFTLPYVKSITTQIGLLIQNFTELQPYLMSMLICISFAILIVSPISTVAIGLAIGLTGLSAGASAMGVAATTMVLVVHSFTVNKPGVTLAVALASMKMMMPNVFKHPIVYVNIITTAALCSLLVPLFNITGTPASAGFGLVGLTGLFASINGGLAPALAPIVWIAVPLTIAIGTRFLYTKVLKLYSAQVFKFETK</sequence>
<reference evidence="10 11" key="1">
    <citation type="submission" date="2019-08" db="EMBL/GenBank/DDBJ databases">
        <authorList>
            <person name="Lei W."/>
        </authorList>
    </citation>
    <scope>NUCLEOTIDE SEQUENCE [LARGE SCALE GENOMIC DNA]</scope>
    <source>
        <strain evidence="10 11">CCUG 66496</strain>
    </source>
</reference>
<protein>
    <submittedName>
        <fullName evidence="10">PTS transporter subunit IIC</fullName>
    </submittedName>
</protein>
<feature type="transmembrane region" description="Helical" evidence="8">
    <location>
        <begin position="205"/>
        <end position="232"/>
    </location>
</feature>
<evidence type="ECO:0000259" key="9">
    <source>
        <dbReference type="Pfam" id="PF13303"/>
    </source>
</evidence>
<feature type="transmembrane region" description="Helical" evidence="8">
    <location>
        <begin position="56"/>
        <end position="78"/>
    </location>
</feature>
<dbReference type="AlphaFoldDB" id="A0A5C5SE19"/>
<feature type="transmembrane region" description="Helical" evidence="8">
    <location>
        <begin position="20"/>
        <end position="44"/>
    </location>
</feature>
<evidence type="ECO:0000256" key="1">
    <source>
        <dbReference type="ARBA" id="ARBA00004651"/>
    </source>
</evidence>
<keyword evidence="4" id="KW-0762">Sugar transport</keyword>
<evidence type="ECO:0000256" key="8">
    <source>
        <dbReference type="SAM" id="Phobius"/>
    </source>
</evidence>
<feature type="transmembrane region" description="Helical" evidence="8">
    <location>
        <begin position="339"/>
        <end position="356"/>
    </location>
</feature>
<name>A0A5C5SE19_9STRE</name>
<evidence type="ECO:0000256" key="4">
    <source>
        <dbReference type="ARBA" id="ARBA00022597"/>
    </source>
</evidence>
<accession>A0A5C5SE19</accession>
<keyword evidence="6 8" id="KW-1133">Transmembrane helix</keyword>
<dbReference type="RefSeq" id="WP_146566558.1">
    <property type="nucleotide sequence ID" value="NZ_VOHL01000001.1"/>
</dbReference>
<dbReference type="Pfam" id="PF13303">
    <property type="entry name" value="PTS_EIIC_2"/>
    <property type="match status" value="1"/>
</dbReference>
<dbReference type="InterPro" id="IPR003352">
    <property type="entry name" value="PTS_EIIC"/>
</dbReference>
<dbReference type="GO" id="GO:0005886">
    <property type="term" value="C:plasma membrane"/>
    <property type="evidence" value="ECO:0007669"/>
    <property type="project" value="UniProtKB-SubCell"/>
</dbReference>
<organism evidence="10 11">
    <name type="scientific">Streptococcus cuniculipharyngis</name>
    <dbReference type="NCBI Taxonomy" id="1562651"/>
    <lineage>
        <taxon>Bacteria</taxon>
        <taxon>Bacillati</taxon>
        <taxon>Bacillota</taxon>
        <taxon>Bacilli</taxon>
        <taxon>Lactobacillales</taxon>
        <taxon>Streptococcaceae</taxon>
        <taxon>Streptococcus</taxon>
    </lineage>
</organism>
<keyword evidence="3" id="KW-1003">Cell membrane</keyword>
<comment type="caution">
    <text evidence="10">The sequence shown here is derived from an EMBL/GenBank/DDBJ whole genome shotgun (WGS) entry which is preliminary data.</text>
</comment>